<sequence length="157" mass="17129">MDLLFYELKWLRAEPRLPWRLYLFCSKDTAALSVNQVNSPSCSTAISTGSRSDEVCLSESAFCTAAAFPAPVTTIATYADELITGNVNVILSGGGFGESLMYVTHLSFSLTRGWPGKRDAMWPSGPIPRSWRSNLGNPVAADIEITPFLTSCFRHAS</sequence>
<protein>
    <submittedName>
        <fullName evidence="1">Uncharacterized protein</fullName>
    </submittedName>
</protein>
<dbReference type="EMBL" id="BT065093">
    <property type="protein sequence ID" value="ACN30969.1"/>
    <property type="molecule type" value="mRNA"/>
</dbReference>
<dbReference type="AlphaFoldDB" id="C0P9X4"/>
<organism evidence="1">
    <name type="scientific">Zea mays</name>
    <name type="common">Maize</name>
    <dbReference type="NCBI Taxonomy" id="4577"/>
    <lineage>
        <taxon>Eukaryota</taxon>
        <taxon>Viridiplantae</taxon>
        <taxon>Streptophyta</taxon>
        <taxon>Embryophyta</taxon>
        <taxon>Tracheophyta</taxon>
        <taxon>Spermatophyta</taxon>
        <taxon>Magnoliopsida</taxon>
        <taxon>Liliopsida</taxon>
        <taxon>Poales</taxon>
        <taxon>Poaceae</taxon>
        <taxon>PACMAD clade</taxon>
        <taxon>Panicoideae</taxon>
        <taxon>Andropogonodae</taxon>
        <taxon>Andropogoneae</taxon>
        <taxon>Tripsacinae</taxon>
        <taxon>Zea</taxon>
    </lineage>
</organism>
<reference evidence="1" key="1">
    <citation type="journal article" date="2009" name="PLoS Genet.">
        <title>Sequencing, mapping, and analysis of 27,455 maize full-length cDNAs.</title>
        <authorList>
            <person name="Soderlund C."/>
            <person name="Descour A."/>
            <person name="Kudrna D."/>
            <person name="Bomhoff M."/>
            <person name="Boyd L."/>
            <person name="Currie J."/>
            <person name="Angelova A."/>
            <person name="Collura K."/>
            <person name="Wissotski M."/>
            <person name="Ashley E."/>
            <person name="Morrow D."/>
            <person name="Fernandes J."/>
            <person name="Walbot V."/>
            <person name="Yu Y."/>
        </authorList>
    </citation>
    <scope>NUCLEOTIDE SEQUENCE</scope>
    <source>
        <strain evidence="1">B73</strain>
    </source>
</reference>
<reference evidence="1" key="2">
    <citation type="submission" date="2012-06" db="EMBL/GenBank/DDBJ databases">
        <authorList>
            <person name="Yu Y."/>
            <person name="Currie J."/>
            <person name="Lomeli R."/>
            <person name="Angelova A."/>
            <person name="Collura K."/>
            <person name="Wissotski M."/>
            <person name="Campos D."/>
            <person name="Kudrna D."/>
            <person name="Golser W."/>
            <person name="Ashely E."/>
            <person name="Descour A."/>
            <person name="Fernandes J."/>
            <person name="Soderlund C."/>
            <person name="Walbot V."/>
        </authorList>
    </citation>
    <scope>NUCLEOTIDE SEQUENCE</scope>
    <source>
        <strain evidence="1">B73</strain>
    </source>
</reference>
<proteinExistence type="evidence at transcript level"/>
<accession>C0P9X4</accession>
<name>C0P9X4_MAIZE</name>
<evidence type="ECO:0000313" key="1">
    <source>
        <dbReference type="EMBL" id="ACN30969.1"/>
    </source>
</evidence>